<feature type="region of interest" description="Disordered" evidence="1">
    <location>
        <begin position="70"/>
        <end position="110"/>
    </location>
</feature>
<sequence>MWNLFGRQRWKDVRLCHGSDKRVIFSQDPCASPLGFVVVYSRRWGDGFPRKRPDTCGHVAGLEGAKQGVKREADLGIRLDPEERLNPEPRAEERKETGLEPPRSPLPDSS</sequence>
<evidence type="ECO:0000256" key="1">
    <source>
        <dbReference type="SAM" id="MobiDB-lite"/>
    </source>
</evidence>
<keyword evidence="3" id="KW-1185">Reference proteome</keyword>
<name>A0A9N7V5X3_PLEPL</name>
<organism evidence="2 3">
    <name type="scientific">Pleuronectes platessa</name>
    <name type="common">European plaice</name>
    <dbReference type="NCBI Taxonomy" id="8262"/>
    <lineage>
        <taxon>Eukaryota</taxon>
        <taxon>Metazoa</taxon>
        <taxon>Chordata</taxon>
        <taxon>Craniata</taxon>
        <taxon>Vertebrata</taxon>
        <taxon>Euteleostomi</taxon>
        <taxon>Actinopterygii</taxon>
        <taxon>Neopterygii</taxon>
        <taxon>Teleostei</taxon>
        <taxon>Neoteleostei</taxon>
        <taxon>Acanthomorphata</taxon>
        <taxon>Carangaria</taxon>
        <taxon>Pleuronectiformes</taxon>
        <taxon>Pleuronectoidei</taxon>
        <taxon>Pleuronectidae</taxon>
        <taxon>Pleuronectes</taxon>
    </lineage>
</organism>
<accession>A0A9N7V5X3</accession>
<evidence type="ECO:0000313" key="3">
    <source>
        <dbReference type="Proteomes" id="UP001153269"/>
    </source>
</evidence>
<comment type="caution">
    <text evidence="2">The sequence shown here is derived from an EMBL/GenBank/DDBJ whole genome shotgun (WGS) entry which is preliminary data.</text>
</comment>
<dbReference type="Proteomes" id="UP001153269">
    <property type="component" value="Unassembled WGS sequence"/>
</dbReference>
<reference evidence="2" key="1">
    <citation type="submission" date="2020-03" db="EMBL/GenBank/DDBJ databases">
        <authorList>
            <person name="Weist P."/>
        </authorList>
    </citation>
    <scope>NUCLEOTIDE SEQUENCE</scope>
</reference>
<protein>
    <submittedName>
        <fullName evidence="2">Uncharacterized protein</fullName>
    </submittedName>
</protein>
<feature type="compositionally biased region" description="Basic and acidic residues" evidence="1">
    <location>
        <begin position="70"/>
        <end position="98"/>
    </location>
</feature>
<dbReference type="EMBL" id="CADEAL010003035">
    <property type="protein sequence ID" value="CAB1443255.1"/>
    <property type="molecule type" value="Genomic_DNA"/>
</dbReference>
<gene>
    <name evidence="2" type="ORF">PLEPLA_LOCUS30970</name>
</gene>
<dbReference type="AlphaFoldDB" id="A0A9N7V5X3"/>
<evidence type="ECO:0000313" key="2">
    <source>
        <dbReference type="EMBL" id="CAB1443255.1"/>
    </source>
</evidence>
<proteinExistence type="predicted"/>